<evidence type="ECO:0000259" key="2">
    <source>
        <dbReference type="Pfam" id="PF02625"/>
    </source>
</evidence>
<dbReference type="NCBIfam" id="TIGR02964">
    <property type="entry name" value="xanthine_xdhC"/>
    <property type="match status" value="1"/>
</dbReference>
<comment type="caution">
    <text evidence="4">The sequence shown here is derived from an EMBL/GenBank/DDBJ whole genome shotgun (WGS) entry which is preliminary data.</text>
</comment>
<feature type="domain" description="XdhC Rossmann" evidence="3">
    <location>
        <begin position="173"/>
        <end position="315"/>
    </location>
</feature>
<evidence type="ECO:0000259" key="3">
    <source>
        <dbReference type="Pfam" id="PF13478"/>
    </source>
</evidence>
<protein>
    <recommendedName>
        <fullName evidence="6">Xanthine dehydrogenase accessory protein XdhC</fullName>
    </recommendedName>
</protein>
<evidence type="ECO:0000313" key="5">
    <source>
        <dbReference type="Proteomes" id="UP000289200"/>
    </source>
</evidence>
<evidence type="ECO:0000256" key="1">
    <source>
        <dbReference type="SAM" id="MobiDB-lite"/>
    </source>
</evidence>
<dbReference type="OrthoDB" id="61481at2"/>
<dbReference type="Proteomes" id="UP000289200">
    <property type="component" value="Unassembled WGS sequence"/>
</dbReference>
<dbReference type="InterPro" id="IPR003777">
    <property type="entry name" value="XdhC_CoxI"/>
</dbReference>
<accession>A0A3S5CYL8</accession>
<feature type="domain" description="XdhC- CoxI" evidence="2">
    <location>
        <begin position="11"/>
        <end position="75"/>
    </location>
</feature>
<proteinExistence type="predicted"/>
<name>A0A3S5CYL8_9BRAD</name>
<evidence type="ECO:0000313" key="4">
    <source>
        <dbReference type="EMBL" id="VCU10605.1"/>
    </source>
</evidence>
<dbReference type="EMBL" id="UWOC01000174">
    <property type="protein sequence ID" value="VCU10605.1"/>
    <property type="molecule type" value="Genomic_DNA"/>
</dbReference>
<organism evidence="4 5">
    <name type="scientific">Rhodoplanes serenus</name>
    <dbReference type="NCBI Taxonomy" id="200615"/>
    <lineage>
        <taxon>Bacteria</taxon>
        <taxon>Pseudomonadati</taxon>
        <taxon>Pseudomonadota</taxon>
        <taxon>Alphaproteobacteria</taxon>
        <taxon>Hyphomicrobiales</taxon>
        <taxon>Nitrobacteraceae</taxon>
        <taxon>Rhodoplanes</taxon>
    </lineage>
</organism>
<dbReference type="PANTHER" id="PTHR30388">
    <property type="entry name" value="ALDEHYDE OXIDOREDUCTASE MOLYBDENUM COFACTOR ASSEMBLY PROTEIN"/>
    <property type="match status" value="1"/>
</dbReference>
<dbReference type="InterPro" id="IPR027051">
    <property type="entry name" value="XdhC_Rossmann_dom"/>
</dbReference>
<keyword evidence="5" id="KW-1185">Reference proteome</keyword>
<dbReference type="InterPro" id="IPR052698">
    <property type="entry name" value="MoCofactor_Util/Proc"/>
</dbReference>
<dbReference type="Pfam" id="PF13478">
    <property type="entry name" value="XdhC_C"/>
    <property type="match status" value="1"/>
</dbReference>
<feature type="region of interest" description="Disordered" evidence="1">
    <location>
        <begin position="138"/>
        <end position="159"/>
    </location>
</feature>
<dbReference type="Pfam" id="PF02625">
    <property type="entry name" value="XdhC_CoxI"/>
    <property type="match status" value="1"/>
</dbReference>
<dbReference type="InterPro" id="IPR014308">
    <property type="entry name" value="Xanthine_DH_XdhC"/>
</dbReference>
<dbReference type="PANTHER" id="PTHR30388:SF6">
    <property type="entry name" value="XANTHINE DEHYDROGENASE SUBUNIT A-RELATED"/>
    <property type="match status" value="1"/>
</dbReference>
<dbReference type="AlphaFoldDB" id="A0A3S5CYL8"/>
<reference evidence="5" key="1">
    <citation type="submission" date="2018-10" db="EMBL/GenBank/DDBJ databases">
        <authorList>
            <person name="Peiro R."/>
            <person name="Begona"/>
            <person name="Cbmso G."/>
            <person name="Lopez M."/>
            <person name="Gonzalez S."/>
            <person name="Sacristan E."/>
            <person name="Castillo E."/>
        </authorList>
    </citation>
    <scope>NUCLEOTIDE SEQUENCE [LARGE SCALE GENOMIC DNA]</scope>
</reference>
<sequence>MAVWARIGEIIAQHDRAALVSVVRVAGSAPRESGARLVARPDGGFFGTIGGGRLEYEVLAAAGAALARGERQALLRTWTLGPDLAQCCGGVVTTLTEVFDASDADAVAALAAAERSGPFATLSRLGEDGRVRREVAADPDAAVAGTPSAQAPSGRVQPDAPFIEKFGDDRVPVLLFGAGHVGRALVLALAPLPFAVRWVDSRADQFPSHLPANAIPVLSTAPESEIDTAPDGALAVVTTHLHALDYAIAARALGRGDFAYVGMIGSATKRARFASHARTLGLDQPAIDRLVCPIGLPGIAGKAPAVIAASVAAQLLMVRAAGSP</sequence>
<evidence type="ECO:0008006" key="6">
    <source>
        <dbReference type="Google" id="ProtNLM"/>
    </source>
</evidence>
<gene>
    <name evidence="4" type="ORF">RHODGE_RHODGE_03806</name>
</gene>
<dbReference type="RefSeq" id="WP_129610690.1">
    <property type="nucleotide sequence ID" value="NZ_UWOC01000174.1"/>
</dbReference>
<dbReference type="Gene3D" id="3.40.50.720">
    <property type="entry name" value="NAD(P)-binding Rossmann-like Domain"/>
    <property type="match status" value="1"/>
</dbReference>